<organism evidence="2">
    <name type="scientific">marine sediment metagenome</name>
    <dbReference type="NCBI Taxonomy" id="412755"/>
    <lineage>
        <taxon>unclassified sequences</taxon>
        <taxon>metagenomes</taxon>
        <taxon>ecological metagenomes</taxon>
    </lineage>
</organism>
<evidence type="ECO:0000313" key="2">
    <source>
        <dbReference type="EMBL" id="GAG41081.1"/>
    </source>
</evidence>
<name>X0YWX0_9ZZZZ</name>
<reference evidence="2" key="1">
    <citation type="journal article" date="2014" name="Front. Microbiol.">
        <title>High frequency of phylogenetically diverse reductive dehalogenase-homologous genes in deep subseafloor sedimentary metagenomes.</title>
        <authorList>
            <person name="Kawai M."/>
            <person name="Futagami T."/>
            <person name="Toyoda A."/>
            <person name="Takaki Y."/>
            <person name="Nishi S."/>
            <person name="Hori S."/>
            <person name="Arai W."/>
            <person name="Tsubouchi T."/>
            <person name="Morono Y."/>
            <person name="Uchiyama I."/>
            <person name="Ito T."/>
            <person name="Fujiyama A."/>
            <person name="Inagaki F."/>
            <person name="Takami H."/>
        </authorList>
    </citation>
    <scope>NUCLEOTIDE SEQUENCE</scope>
    <source>
        <strain evidence="2">Expedition CK06-06</strain>
    </source>
</reference>
<protein>
    <submittedName>
        <fullName evidence="2">Uncharacterized protein</fullName>
    </submittedName>
</protein>
<dbReference type="AlphaFoldDB" id="X0YWX0"/>
<accession>X0YWX0</accession>
<sequence length="88" mass="9537">MSKTETEIIPTSITEFSEVAEIKEIPSDVDSAGGASKSSSSTTVQCDSGIPIVKPTEFKNKSISPIELQRFEQALNTTNEGKKDEDEK</sequence>
<evidence type="ECO:0000256" key="1">
    <source>
        <dbReference type="SAM" id="MobiDB-lite"/>
    </source>
</evidence>
<feature type="non-terminal residue" evidence="2">
    <location>
        <position position="88"/>
    </location>
</feature>
<gene>
    <name evidence="2" type="ORF">S01H1_62416</name>
</gene>
<feature type="region of interest" description="Disordered" evidence="1">
    <location>
        <begin position="27"/>
        <end position="48"/>
    </location>
</feature>
<comment type="caution">
    <text evidence="2">The sequence shown here is derived from an EMBL/GenBank/DDBJ whole genome shotgun (WGS) entry which is preliminary data.</text>
</comment>
<proteinExistence type="predicted"/>
<dbReference type="EMBL" id="BARS01040995">
    <property type="protein sequence ID" value="GAG41081.1"/>
    <property type="molecule type" value="Genomic_DNA"/>
</dbReference>
<feature type="compositionally biased region" description="Low complexity" evidence="1">
    <location>
        <begin position="28"/>
        <end position="44"/>
    </location>
</feature>